<evidence type="ECO:0000256" key="3">
    <source>
        <dbReference type="ARBA" id="ARBA00004991"/>
    </source>
</evidence>
<evidence type="ECO:0000256" key="6">
    <source>
        <dbReference type="ARBA" id="ARBA00022679"/>
    </source>
</evidence>
<evidence type="ECO:0000256" key="7">
    <source>
        <dbReference type="ARBA" id="ARBA00022898"/>
    </source>
</evidence>
<dbReference type="InterPro" id="IPR015424">
    <property type="entry name" value="PyrdxlP-dep_Trfase"/>
</dbReference>
<keyword evidence="6" id="KW-0808">Transferase</keyword>
<comment type="caution">
    <text evidence="13">The sequence shown here is derived from an EMBL/GenBank/DDBJ whole genome shotgun (WGS) entry which is preliminary data.</text>
</comment>
<protein>
    <recommendedName>
        <fullName evidence="5">serine C-palmitoyltransferase</fullName>
        <ecNumber evidence="5">2.3.1.50</ecNumber>
    </recommendedName>
</protein>
<gene>
    <name evidence="13" type="ORF">ADUPG1_008045</name>
</gene>
<evidence type="ECO:0000313" key="14">
    <source>
        <dbReference type="Proteomes" id="UP001057375"/>
    </source>
</evidence>
<sequence length="557" mass="61991">MYKWLKKQKAPKLPKLSKQEIQKRIDEWKASPLSDISHLTTDRSFFPITPIGTSDSIIIQSRCIGEPTPQLIVSLPPVESSTPVSPTPPMKVVDFCSSDYLNMSRDSKLIDMSRKVIEKYGVGSCGPRGFYGTMTSHLRLEEAFSKFLGTDASICYALGYATSASVIPAFSKQSDIIIADNNCSMGLKSGIRLSRSFVVWCDMWDLEDLQRGLNEAEIMFKKLEKKNSRSVIPQWIRQSMNFQPSTRKFIVFDSISPKSGKVCNFPILHEIAEKYGYRMCMDETESIGVLGKHGKGVTEYWTERLLDEWEQARKREKRDESEPRRRGEVEKEKVSPLPPSGYTSRDVSFTTLALSSSFGSVGGICVGSHEVIEHQRLNGLGYVFSASAPPFLAEVPAQVAEDLSAGKCEAQLKRLQHNISVLRDTIMHQEHAEGNNLHVRSDRMSPCVHVSIDVGVSQCSCDSDSPHALCSVCKTHIINMIWRKMLLKGYCIDRNFPVNAPSIPVEGEKEEEGVSVSIRVSSEHSLAQLKGVVRELQSVSESIRSDVSSGAGVGRAE</sequence>
<comment type="cofactor">
    <cofactor evidence="1">
        <name>pyridoxal 5'-phosphate</name>
        <dbReference type="ChEBI" id="CHEBI:597326"/>
    </cofactor>
</comment>
<dbReference type="PANTHER" id="PTHR13693">
    <property type="entry name" value="CLASS II AMINOTRANSFERASE/8-AMINO-7-OXONONANOATE SYNTHASE"/>
    <property type="match status" value="1"/>
</dbReference>
<evidence type="ECO:0000256" key="1">
    <source>
        <dbReference type="ARBA" id="ARBA00001933"/>
    </source>
</evidence>
<keyword evidence="9" id="KW-0443">Lipid metabolism</keyword>
<dbReference type="EC" id="2.3.1.50" evidence="5"/>
<reference evidence="13" key="1">
    <citation type="submission" date="2022-03" db="EMBL/GenBank/DDBJ databases">
        <title>Draft genome sequence of Aduncisulcus paluster, a free-living microaerophilic Fornicata.</title>
        <authorList>
            <person name="Yuyama I."/>
            <person name="Kume K."/>
            <person name="Tamura T."/>
            <person name="Inagaki Y."/>
            <person name="Hashimoto T."/>
        </authorList>
    </citation>
    <scope>NUCLEOTIDE SEQUENCE</scope>
    <source>
        <strain evidence="13">NY0171</strain>
    </source>
</reference>
<evidence type="ECO:0000256" key="4">
    <source>
        <dbReference type="ARBA" id="ARBA00008392"/>
    </source>
</evidence>
<keyword evidence="10" id="KW-0012">Acyltransferase</keyword>
<evidence type="ECO:0000256" key="10">
    <source>
        <dbReference type="ARBA" id="ARBA00023315"/>
    </source>
</evidence>
<dbReference type="EMBL" id="BQXS01010861">
    <property type="protein sequence ID" value="GKT34750.1"/>
    <property type="molecule type" value="Genomic_DNA"/>
</dbReference>
<keyword evidence="14" id="KW-1185">Reference proteome</keyword>
<evidence type="ECO:0000256" key="8">
    <source>
        <dbReference type="ARBA" id="ARBA00022919"/>
    </source>
</evidence>
<dbReference type="Gene3D" id="3.40.640.10">
    <property type="entry name" value="Type I PLP-dependent aspartate aminotransferase-like (Major domain)"/>
    <property type="match status" value="1"/>
</dbReference>
<evidence type="ECO:0000256" key="5">
    <source>
        <dbReference type="ARBA" id="ARBA00013220"/>
    </source>
</evidence>
<evidence type="ECO:0000256" key="11">
    <source>
        <dbReference type="SAM" id="MobiDB-lite"/>
    </source>
</evidence>
<name>A0ABQ5KUP6_9EUKA</name>
<dbReference type="InterPro" id="IPR050087">
    <property type="entry name" value="AON_synthase_class-II"/>
</dbReference>
<comment type="pathway">
    <text evidence="2">Lipid metabolism; sphingolipid metabolism.</text>
</comment>
<accession>A0ABQ5KUP6</accession>
<evidence type="ECO:0000313" key="13">
    <source>
        <dbReference type="EMBL" id="GKT34750.1"/>
    </source>
</evidence>
<feature type="domain" description="Aminotransferase class I/classII large" evidence="12">
    <location>
        <begin position="91"/>
        <end position="426"/>
    </location>
</feature>
<evidence type="ECO:0000256" key="9">
    <source>
        <dbReference type="ARBA" id="ARBA00023098"/>
    </source>
</evidence>
<evidence type="ECO:0000259" key="12">
    <source>
        <dbReference type="Pfam" id="PF00155"/>
    </source>
</evidence>
<dbReference type="PANTHER" id="PTHR13693:SF2">
    <property type="entry name" value="SERINE PALMITOYLTRANSFERASE 1"/>
    <property type="match status" value="1"/>
</dbReference>
<feature type="region of interest" description="Disordered" evidence="11">
    <location>
        <begin position="312"/>
        <end position="342"/>
    </location>
</feature>
<dbReference type="Pfam" id="PF00155">
    <property type="entry name" value="Aminotran_1_2"/>
    <property type="match status" value="1"/>
</dbReference>
<dbReference type="InterPro" id="IPR015421">
    <property type="entry name" value="PyrdxlP-dep_Trfase_major"/>
</dbReference>
<dbReference type="InterPro" id="IPR004839">
    <property type="entry name" value="Aminotransferase_I/II_large"/>
</dbReference>
<proteinExistence type="inferred from homology"/>
<dbReference type="Proteomes" id="UP001057375">
    <property type="component" value="Unassembled WGS sequence"/>
</dbReference>
<comment type="pathway">
    <text evidence="3">Sphingolipid metabolism.</text>
</comment>
<keyword evidence="8" id="KW-0746">Sphingolipid metabolism</keyword>
<organism evidence="13 14">
    <name type="scientific">Aduncisulcus paluster</name>
    <dbReference type="NCBI Taxonomy" id="2918883"/>
    <lineage>
        <taxon>Eukaryota</taxon>
        <taxon>Metamonada</taxon>
        <taxon>Carpediemonas-like organisms</taxon>
        <taxon>Aduncisulcus</taxon>
    </lineage>
</organism>
<keyword evidence="7" id="KW-0663">Pyridoxal phosphate</keyword>
<evidence type="ECO:0000256" key="2">
    <source>
        <dbReference type="ARBA" id="ARBA00004760"/>
    </source>
</evidence>
<dbReference type="SUPFAM" id="SSF53383">
    <property type="entry name" value="PLP-dependent transferases"/>
    <property type="match status" value="1"/>
</dbReference>
<comment type="similarity">
    <text evidence="4">Belongs to the class-II pyridoxal-phosphate-dependent aminotransferase family.</text>
</comment>
<feature type="compositionally biased region" description="Basic and acidic residues" evidence="11">
    <location>
        <begin position="312"/>
        <end position="334"/>
    </location>
</feature>